<reference evidence="2" key="1">
    <citation type="submission" date="2016-10" db="EMBL/GenBank/DDBJ databases">
        <authorList>
            <person name="Varghese N."/>
        </authorList>
    </citation>
    <scope>NUCLEOTIDE SEQUENCE [LARGE SCALE GENOMIC DNA]</scope>
    <source>
        <strain evidence="2">DSM 45096 / BCRC 16803 / CGMCC 4.1857 / CIP 109030 / JCM 12277 / KCTC 19219 / NBRC 100920 / 33214</strain>
    </source>
</reference>
<evidence type="ECO:0000313" key="2">
    <source>
        <dbReference type="Proteomes" id="UP000183015"/>
    </source>
</evidence>
<accession>A0A1H7G2N0</accession>
<keyword evidence="1" id="KW-0378">Hydrolase</keyword>
<dbReference type="eggNOG" id="COG3342">
    <property type="taxonomic scope" value="Bacteria"/>
</dbReference>
<dbReference type="Pfam" id="PF06267">
    <property type="entry name" value="DUF1028"/>
    <property type="match status" value="1"/>
</dbReference>
<dbReference type="EMBL" id="FOAZ01000001">
    <property type="protein sequence ID" value="SEK32586.1"/>
    <property type="molecule type" value="Genomic_DNA"/>
</dbReference>
<keyword evidence="2" id="KW-1185">Reference proteome</keyword>
<dbReference type="Proteomes" id="UP000183015">
    <property type="component" value="Unassembled WGS sequence"/>
</dbReference>
<evidence type="ECO:0000313" key="1">
    <source>
        <dbReference type="EMBL" id="SEK32586.1"/>
    </source>
</evidence>
<name>A0A1H7G2N0_STRJI</name>
<dbReference type="InterPro" id="IPR029055">
    <property type="entry name" value="Ntn_hydrolases_N"/>
</dbReference>
<dbReference type="PANTHER" id="PTHR39328">
    <property type="entry name" value="BLL2871 PROTEIN"/>
    <property type="match status" value="1"/>
</dbReference>
<dbReference type="InterPro" id="IPR010430">
    <property type="entry name" value="DUF1028"/>
</dbReference>
<dbReference type="STRING" id="235985.SAMN05414137_101518"/>
<organism evidence="1 2">
    <name type="scientific">Streptacidiphilus jiangxiensis</name>
    <dbReference type="NCBI Taxonomy" id="235985"/>
    <lineage>
        <taxon>Bacteria</taxon>
        <taxon>Bacillati</taxon>
        <taxon>Actinomycetota</taxon>
        <taxon>Actinomycetes</taxon>
        <taxon>Kitasatosporales</taxon>
        <taxon>Streptomycetaceae</taxon>
        <taxon>Streptacidiphilus</taxon>
    </lineage>
</organism>
<dbReference type="PANTHER" id="PTHR39328:SF1">
    <property type="entry name" value="BLL2871 PROTEIN"/>
    <property type="match status" value="1"/>
</dbReference>
<dbReference type="GO" id="GO:0016787">
    <property type="term" value="F:hydrolase activity"/>
    <property type="evidence" value="ECO:0007669"/>
    <property type="project" value="UniProtKB-KW"/>
</dbReference>
<gene>
    <name evidence="1" type="ORF">SAMN05414137_101518</name>
</gene>
<protein>
    <submittedName>
        <fullName evidence="1">Uncharacterized conserved protein, Ntn-hydrolase superfamily</fullName>
    </submittedName>
</protein>
<proteinExistence type="predicted"/>
<dbReference type="Gene3D" id="3.60.20.10">
    <property type="entry name" value="Glutamine Phosphoribosylpyrophosphate, subunit 1, domain 1"/>
    <property type="match status" value="1"/>
</dbReference>
<sequence>MTPGTVGGRLRFMTFSVIAHDPASGLTGVAVASCVLAVGARVATARRGVGVVAAQASSPLWHGNAALDLLARGASPEEAAAAMAALPEPEERQLAVVDVRGGVAAWTGPDCQGEAGHRLGEHVSVQGNTLADGVLHTLWTAWEAARGRPLAERLLAALLAGDRAGGDRRGRQSAALLLVGEDDPVDLRVDDAADPVAELGRLLTVDRAHRLFREAYARHREGCRDEAVALLLRSQELAPGDRLIGTWAPRILGAEG</sequence>
<dbReference type="SUPFAM" id="SSF56235">
    <property type="entry name" value="N-terminal nucleophile aminohydrolases (Ntn hydrolases)"/>
    <property type="match status" value="1"/>
</dbReference>
<dbReference type="AlphaFoldDB" id="A0A1H7G2N0"/>